<dbReference type="Pfam" id="PF11964">
    <property type="entry name" value="SpoIIAA-like"/>
    <property type="match status" value="1"/>
</dbReference>
<comment type="caution">
    <text evidence="1">The sequence shown here is derived from an EMBL/GenBank/DDBJ whole genome shotgun (WGS) entry which is preliminary data.</text>
</comment>
<reference evidence="1 2" key="1">
    <citation type="journal article" date="2023" name="Int. J. Syst. Evol. Microbiol.">
        <title>Winogradskyella bathintestinalis sp. nov., isolated from the intestine of the deep-sea loosejaw dragonfish, Malacosteus niger.</title>
        <authorList>
            <person name="Uniacke-Lowe S."/>
            <person name="Johnson C.N."/>
            <person name="Stanton C."/>
            <person name="Hill C."/>
            <person name="Ross P."/>
        </authorList>
    </citation>
    <scope>NUCLEOTIDE SEQUENCE [LARGE SCALE GENOMIC DNA]</scope>
    <source>
        <strain evidence="1 2">APC 3343</strain>
    </source>
</reference>
<evidence type="ECO:0000313" key="2">
    <source>
        <dbReference type="Proteomes" id="UP001231197"/>
    </source>
</evidence>
<accession>A0ABT7ZW47</accession>
<gene>
    <name evidence="1" type="ORF">QMA06_10940</name>
</gene>
<dbReference type="RefSeq" id="WP_290206892.1">
    <property type="nucleotide sequence ID" value="NZ_JASDDK010000003.1"/>
</dbReference>
<dbReference type="Gene3D" id="3.40.50.10600">
    <property type="entry name" value="SpoIIaa-like domains"/>
    <property type="match status" value="1"/>
</dbReference>
<sequence length="128" mass="14693">MINTDTTVHMIINSTTTENDFEMVFDQMKEINAKKGFFNLLLEVEDASNIKNFKSVGFISELKWFAVKNMRKYAVVTDVDWLENLIPVGNIFTPGIPMKRFDEDDIQGAIDWINAPTDNEKHGMAIMQ</sequence>
<dbReference type="Proteomes" id="UP001231197">
    <property type="component" value="Unassembled WGS sequence"/>
</dbReference>
<evidence type="ECO:0000313" key="1">
    <source>
        <dbReference type="EMBL" id="MDN3493242.1"/>
    </source>
</evidence>
<keyword evidence="2" id="KW-1185">Reference proteome</keyword>
<dbReference type="SUPFAM" id="SSF52091">
    <property type="entry name" value="SpoIIaa-like"/>
    <property type="match status" value="1"/>
</dbReference>
<proteinExistence type="predicted"/>
<dbReference type="EMBL" id="JASDDK010000003">
    <property type="protein sequence ID" value="MDN3493242.1"/>
    <property type="molecule type" value="Genomic_DNA"/>
</dbReference>
<organism evidence="1 2">
    <name type="scientific">Winogradskyella bathintestinalis</name>
    <dbReference type="NCBI Taxonomy" id="3035208"/>
    <lineage>
        <taxon>Bacteria</taxon>
        <taxon>Pseudomonadati</taxon>
        <taxon>Bacteroidota</taxon>
        <taxon>Flavobacteriia</taxon>
        <taxon>Flavobacteriales</taxon>
        <taxon>Flavobacteriaceae</taxon>
        <taxon>Winogradskyella</taxon>
    </lineage>
</organism>
<name>A0ABT7ZW47_9FLAO</name>
<protein>
    <submittedName>
        <fullName evidence="1">STAS/SEC14 domain-containing protein</fullName>
    </submittedName>
</protein>
<dbReference type="InterPro" id="IPR038396">
    <property type="entry name" value="SpoIIAA-like_sf"/>
</dbReference>
<dbReference type="InterPro" id="IPR021866">
    <property type="entry name" value="SpoIIAA-like"/>
</dbReference>
<dbReference type="InterPro" id="IPR036513">
    <property type="entry name" value="STAS_dom_sf"/>
</dbReference>